<dbReference type="SUPFAM" id="SSF48452">
    <property type="entry name" value="TPR-like"/>
    <property type="match status" value="1"/>
</dbReference>
<dbReference type="InterPro" id="IPR011990">
    <property type="entry name" value="TPR-like_helical_dom_sf"/>
</dbReference>
<dbReference type="KEGG" id="aara:120903431"/>
<dbReference type="EMBL" id="APCN01000682">
    <property type="status" value="NOT_ANNOTATED_CDS"/>
    <property type="molecule type" value="Genomic_DNA"/>
</dbReference>
<keyword evidence="2" id="KW-0067">ATP-binding</keyword>
<proteinExistence type="predicted"/>
<evidence type="ECO:0000313" key="6">
    <source>
        <dbReference type="Proteomes" id="UP000075840"/>
    </source>
</evidence>
<sequence length="1732" mass="197650">MLELMPSSIVDVGSTRLKKAVDKELIITRCRNRLKGKKNLKKYLPERFSFLYQFLWNQMPSNLYENIIGKLNKSHLEFKTKVISSMVPDEVLHSPDDYKTTKFMTAVMFLDVSGFTDLSELYNNPENGGASKLSQVLNTYLGGIVHEILGHGGDILKFSGDAILVLFTANSSVSLPDAIHRAIDTAIIIQLSYGRYKTDVGVTLRIKIAISAGEVHFSLVGTQAFSHYVVAGQPVWKVKMAERIALAGDIIVTYYAWSYIHDNEYVWESCADKLHLKIKGFTSYWRSAKRLNFSESSYWDDQEDEDPMEQDDSIKIDSEMLAIRPRLKYVTPHVVSSSLQKFLIKPVLNAVENNEPLELLTEMRQIVTVFLNIVLKPRDVVEMIKEINSIFTTVCKIVDNYEGIVNKLSLFDKDVMFLIIFGLRGLKHEMDSQIALHCACEIQETYAKNPSIISSSIGITTGIAYCGIVGHTVRREYSAIGVDVNKAARLMMAYPHKVTCDKSTFMMSKLDPAHFTLQDAIQLKGLHNVGPIYEFREFIAERELLKPMVYNYPLVDRDQFIEIFQEMIEDGLVIAQQTVQCTRADFPADQWIQNCLLIRGEGQMGKTRLINEFFYIALRNKHISSLCFSLSLKDSKKPFSAVSLCISRPLGFTETITTATRQNRMKLYLREHRLEQHVSLLNEILGTSFNETPATAALSPAEKDAARKELFRFLCQKTFQNLWVLIIDDAEFMDDESFDLFDVIWEMPQIITVLTVGYQKRLSPVRVRVLDSPHVCQVKLPPIETLLHKAVACQFLNVNAIPLDLERLLHTISNGNPGWINTFLLCLRQSGLLRIKRMGYSAAQADGYVFCESSFLHRDSIKSSSTLRPSLSDWRLFESSFDSGDPLLYPGEETPSLFNKIVDVAYLAGPVDTKDYYTSRNLEAFHLMLYDSLSAFEQLVCKCAAFLGQKFLRASLMYTMATESEWEVAIAMKKLFDLQILSCAIGDFSEGFRLAQKNVNSSWLESGECACIALEVDRTCKDLPKYAVCGYSKFNSSEFHSTVYNLVTEEQKKQYHSNALEFIESETKKCNSCGAVPFKNLLSSEETYEVQVGCRNSEASGDGNEMLFQSSTSRFSLYSSQQSIIFDCFRRRRSSSRRAPVLSYGAYSFVNCTCNMILYNMFSEIVLHSRGAGMLEKCVEAMIEWARICIKLSNIPKAIAILEEAEKLMASIDTVENIALVTYLRGRLYTVKARGKYSLEQFERALELYYRAARTLGMDFPRQRSLVRLKSKYYLAKVKSYLNPTGKEKNRSSKSLFYSLIVSQIASCFNGMHKLFVKLRDWDRAALAAIWGLKHALRHRKGSTVLVKSFANFFHTAYHVGYSESIAWMQERSLEIVAENVHRIDADYLDAVVRFYTALFRCQTLRSKKILSIELGKVVLHINDKLQHQSAEWDIIPILCELLLSHRRIAETVQTLWALQQLIVHQQSSPTGHIWYYAICLDVLLDTSCCIETYRRSENFYYKNRESFLAQRDGFASARLFANLWLWCVRYGAWVAADNWLALLRDHFVLSAYDSTININTAVRILEGMVLTLINHIEARNTAQIRRVRASIETLLGSVEQALAVNRNHVARFELMRIYYRQVVDPRAGGTVRRELAAAAKRAHQRNDRLCHDQIEHTAKFWHRELTPALENFWLDHAAGSDRSDGASRSQSFAAGPAFGIGNEQLYDYASCILNHERIYPYSMPLPRARFR</sequence>
<dbReference type="InterPro" id="IPR027417">
    <property type="entry name" value="P-loop_NTPase"/>
</dbReference>
<evidence type="ECO:0000313" key="5">
    <source>
        <dbReference type="EnsemblMetazoa" id="AARA010921-PA"/>
    </source>
</evidence>
<dbReference type="PANTHER" id="PTHR16305:SF28">
    <property type="entry name" value="GUANYLATE CYCLASE DOMAIN-CONTAINING PROTEIN"/>
    <property type="match status" value="1"/>
</dbReference>
<dbReference type="VEuPathDB" id="VectorBase:AARA21_002664"/>
<evidence type="ECO:0000256" key="3">
    <source>
        <dbReference type="ARBA" id="ARBA00023239"/>
    </source>
</evidence>
<evidence type="ECO:0000259" key="4">
    <source>
        <dbReference type="PROSITE" id="PS50125"/>
    </source>
</evidence>
<dbReference type="Pfam" id="PF00211">
    <property type="entry name" value="Guanylate_cyc"/>
    <property type="match status" value="2"/>
</dbReference>
<dbReference type="RefSeq" id="XP_040168791.1">
    <property type="nucleotide sequence ID" value="XM_040312857.1"/>
</dbReference>
<keyword evidence="6" id="KW-1185">Reference proteome</keyword>
<dbReference type="PROSITE" id="PS50125">
    <property type="entry name" value="GUANYLATE_CYCLASE_2"/>
    <property type="match status" value="2"/>
</dbReference>
<dbReference type="VEuPathDB" id="VectorBase:AARA010921"/>
<dbReference type="GO" id="GO:0004016">
    <property type="term" value="F:adenylate cyclase activity"/>
    <property type="evidence" value="ECO:0007669"/>
    <property type="project" value="TreeGrafter"/>
</dbReference>
<dbReference type="PANTHER" id="PTHR16305">
    <property type="entry name" value="TESTICULAR SOLUBLE ADENYLYL CYCLASE"/>
    <property type="match status" value="1"/>
</dbReference>
<name>A0A182IBF7_ANOAR</name>
<dbReference type="EnsemblMetazoa" id="AARA010921-RA">
    <property type="protein sequence ID" value="AARA010921-PA"/>
    <property type="gene ID" value="AARA010921"/>
</dbReference>
<dbReference type="SUPFAM" id="SSF55073">
    <property type="entry name" value="Nucleotide cyclase"/>
    <property type="match status" value="2"/>
</dbReference>
<reference evidence="5" key="1">
    <citation type="submission" date="2022-08" db="UniProtKB">
        <authorList>
            <consortium name="EnsemblMetazoa"/>
        </authorList>
    </citation>
    <scope>IDENTIFICATION</scope>
    <source>
        <strain evidence="5">Dongola</strain>
    </source>
</reference>
<evidence type="ECO:0000256" key="2">
    <source>
        <dbReference type="ARBA" id="ARBA00022840"/>
    </source>
</evidence>
<feature type="domain" description="Guanylate cyclase" evidence="4">
    <location>
        <begin position="357"/>
        <end position="491"/>
    </location>
</feature>
<dbReference type="GO" id="GO:0005524">
    <property type="term" value="F:ATP binding"/>
    <property type="evidence" value="ECO:0007669"/>
    <property type="project" value="UniProtKB-KW"/>
</dbReference>
<dbReference type="Gene3D" id="3.30.70.1230">
    <property type="entry name" value="Nucleotide cyclase"/>
    <property type="match status" value="2"/>
</dbReference>
<protein>
    <recommendedName>
        <fullName evidence="4">Guanylate cyclase domain-containing protein</fullName>
    </recommendedName>
</protein>
<dbReference type="InterPro" id="IPR001054">
    <property type="entry name" value="A/G_cyclase"/>
</dbReference>
<dbReference type="Proteomes" id="UP000075840">
    <property type="component" value="Unassembled WGS sequence"/>
</dbReference>
<evidence type="ECO:0000256" key="1">
    <source>
        <dbReference type="ARBA" id="ARBA00022741"/>
    </source>
</evidence>
<dbReference type="FunFam" id="3.30.70.1230:FF:000017">
    <property type="entry name" value="Adenylate cyclase type 10"/>
    <property type="match status" value="1"/>
</dbReference>
<keyword evidence="3" id="KW-0456">Lyase</keyword>
<dbReference type="CDD" id="cd07302">
    <property type="entry name" value="CHD"/>
    <property type="match status" value="2"/>
</dbReference>
<keyword evidence="1" id="KW-0547">Nucleotide-binding</keyword>
<feature type="domain" description="Guanylate cyclase" evidence="4">
    <location>
        <begin position="106"/>
        <end position="242"/>
    </location>
</feature>
<dbReference type="GeneID" id="120903431"/>
<dbReference type="InterPro" id="IPR029787">
    <property type="entry name" value="Nucleotide_cyclase"/>
</dbReference>
<organism evidence="5 6">
    <name type="scientific">Anopheles arabiensis</name>
    <name type="common">Mosquito</name>
    <dbReference type="NCBI Taxonomy" id="7173"/>
    <lineage>
        <taxon>Eukaryota</taxon>
        <taxon>Metazoa</taxon>
        <taxon>Ecdysozoa</taxon>
        <taxon>Arthropoda</taxon>
        <taxon>Hexapoda</taxon>
        <taxon>Insecta</taxon>
        <taxon>Pterygota</taxon>
        <taxon>Neoptera</taxon>
        <taxon>Endopterygota</taxon>
        <taxon>Diptera</taxon>
        <taxon>Nematocera</taxon>
        <taxon>Culicoidea</taxon>
        <taxon>Culicidae</taxon>
        <taxon>Anophelinae</taxon>
        <taxon>Anopheles</taxon>
    </lineage>
</organism>
<dbReference type="GO" id="GO:0009190">
    <property type="term" value="P:cyclic nucleotide biosynthetic process"/>
    <property type="evidence" value="ECO:0007669"/>
    <property type="project" value="InterPro"/>
</dbReference>
<dbReference type="SUPFAM" id="SSF52540">
    <property type="entry name" value="P-loop containing nucleoside triphosphate hydrolases"/>
    <property type="match status" value="1"/>
</dbReference>
<dbReference type="FunFam" id="3.30.70.1230:FF:000086">
    <property type="entry name" value="Adenylate cyclase type 10-like Protein"/>
    <property type="match status" value="1"/>
</dbReference>
<dbReference type="GO" id="GO:0035556">
    <property type="term" value="P:intracellular signal transduction"/>
    <property type="evidence" value="ECO:0007669"/>
    <property type="project" value="InterPro"/>
</dbReference>
<accession>A0A182IBF7</accession>
<dbReference type="GO" id="GO:0005737">
    <property type="term" value="C:cytoplasm"/>
    <property type="evidence" value="ECO:0007669"/>
    <property type="project" value="TreeGrafter"/>
</dbReference>